<organism evidence="2 3">
    <name type="scientific">Ceraceosorus bombacis</name>
    <dbReference type="NCBI Taxonomy" id="401625"/>
    <lineage>
        <taxon>Eukaryota</taxon>
        <taxon>Fungi</taxon>
        <taxon>Dikarya</taxon>
        <taxon>Basidiomycota</taxon>
        <taxon>Ustilaginomycotina</taxon>
        <taxon>Exobasidiomycetes</taxon>
        <taxon>Ceraceosorales</taxon>
        <taxon>Ceraceosoraceae</taxon>
        <taxon>Ceraceosorus</taxon>
    </lineage>
</organism>
<feature type="compositionally biased region" description="Acidic residues" evidence="1">
    <location>
        <begin position="144"/>
        <end position="169"/>
    </location>
</feature>
<dbReference type="OrthoDB" id="10256743at2759"/>
<feature type="compositionally biased region" description="Polar residues" evidence="1">
    <location>
        <begin position="170"/>
        <end position="180"/>
    </location>
</feature>
<evidence type="ECO:0000256" key="1">
    <source>
        <dbReference type="SAM" id="MobiDB-lite"/>
    </source>
</evidence>
<dbReference type="AlphaFoldDB" id="A0A0P1BL45"/>
<name>A0A0P1BL45_9BASI</name>
<protein>
    <submittedName>
        <fullName evidence="2">Uncharacterized protein</fullName>
    </submittedName>
</protein>
<evidence type="ECO:0000313" key="2">
    <source>
        <dbReference type="EMBL" id="CEH16685.1"/>
    </source>
</evidence>
<dbReference type="Proteomes" id="UP000054845">
    <property type="component" value="Unassembled WGS sequence"/>
</dbReference>
<feature type="compositionally biased region" description="Low complexity" evidence="1">
    <location>
        <begin position="79"/>
        <end position="102"/>
    </location>
</feature>
<dbReference type="EMBL" id="CCYA01000318">
    <property type="protein sequence ID" value="CEH16685.1"/>
    <property type="molecule type" value="Genomic_DNA"/>
</dbReference>
<reference evidence="2 3" key="1">
    <citation type="submission" date="2014-09" db="EMBL/GenBank/DDBJ databases">
        <authorList>
            <person name="Magalhaes I.L.F."/>
            <person name="Oliveira U."/>
            <person name="Santos F.R."/>
            <person name="Vidigal T.H.D.A."/>
            <person name="Brescovit A.D."/>
            <person name="Santos A.J."/>
        </authorList>
    </citation>
    <scope>NUCLEOTIDE SEQUENCE [LARGE SCALE GENOMIC DNA]</scope>
</reference>
<feature type="compositionally biased region" description="Basic and acidic residues" evidence="1">
    <location>
        <begin position="127"/>
        <end position="137"/>
    </location>
</feature>
<evidence type="ECO:0000313" key="3">
    <source>
        <dbReference type="Proteomes" id="UP000054845"/>
    </source>
</evidence>
<sequence length="187" mass="20050">MPALLINPRLRNLNPSANGANLGSSRYATAGARGKRSVGKRKTRRAENARLGGNPHIAAPRPSDYNLPHPNPLRPSHHPLPSSLNPHTINTSKSPTATASSSSRRRCRPDGPPDLGPDSRQISQAFEDAKAGTRDADETLIPLQEEEEGDEEWAADLDEGKDEEEEDLATDSNHSLSGSVASLGIVE</sequence>
<feature type="compositionally biased region" description="Polar residues" evidence="1">
    <location>
        <begin position="16"/>
        <end position="27"/>
    </location>
</feature>
<keyword evidence="3" id="KW-1185">Reference proteome</keyword>
<feature type="compositionally biased region" description="Basic residues" evidence="1">
    <location>
        <begin position="33"/>
        <end position="44"/>
    </location>
</feature>
<proteinExistence type="predicted"/>
<feature type="region of interest" description="Disordered" evidence="1">
    <location>
        <begin position="14"/>
        <end position="187"/>
    </location>
</feature>
<accession>A0A0P1BL45</accession>